<reference evidence="1" key="1">
    <citation type="submission" date="2018-05" db="EMBL/GenBank/DDBJ databases">
        <authorList>
            <person name="Lanie J.A."/>
            <person name="Ng W.-L."/>
            <person name="Kazmierczak K.M."/>
            <person name="Andrzejewski T.M."/>
            <person name="Davidsen T.M."/>
            <person name="Wayne K.J."/>
            <person name="Tettelin H."/>
            <person name="Glass J.I."/>
            <person name="Rusch D."/>
            <person name="Podicherti R."/>
            <person name="Tsui H.-C.T."/>
            <person name="Winkler M.E."/>
        </authorList>
    </citation>
    <scope>NUCLEOTIDE SEQUENCE</scope>
</reference>
<dbReference type="EMBL" id="UINC01041279">
    <property type="protein sequence ID" value="SVB42332.1"/>
    <property type="molecule type" value="Genomic_DNA"/>
</dbReference>
<sequence length="101" mass="12200">YLVNDIISDKEISEIKGNEDEVIIDFDFPSWLTEPKLPFKKFNNKTTYKMSYDIEKIKFIRNEISSLFEEHEKDKTRVIGRYIMRRGRTLEAFKKQYVRLA</sequence>
<protein>
    <submittedName>
        <fullName evidence="1">Uncharacterized protein</fullName>
    </submittedName>
</protein>
<evidence type="ECO:0000313" key="1">
    <source>
        <dbReference type="EMBL" id="SVB42332.1"/>
    </source>
</evidence>
<proteinExistence type="predicted"/>
<name>A0A382DW48_9ZZZZ</name>
<organism evidence="1">
    <name type="scientific">marine metagenome</name>
    <dbReference type="NCBI Taxonomy" id="408172"/>
    <lineage>
        <taxon>unclassified sequences</taxon>
        <taxon>metagenomes</taxon>
        <taxon>ecological metagenomes</taxon>
    </lineage>
</organism>
<feature type="non-terminal residue" evidence="1">
    <location>
        <position position="1"/>
    </location>
</feature>
<accession>A0A382DW48</accession>
<gene>
    <name evidence="1" type="ORF">METZ01_LOCUS195186</name>
</gene>
<dbReference type="AlphaFoldDB" id="A0A382DW48"/>